<dbReference type="Proteomes" id="UP001597158">
    <property type="component" value="Unassembled WGS sequence"/>
</dbReference>
<protein>
    <submittedName>
        <fullName evidence="3">SGNH/GDSL hydrolase family protein</fullName>
    </submittedName>
</protein>
<dbReference type="InterPro" id="IPR001087">
    <property type="entry name" value="GDSL"/>
</dbReference>
<organism evidence="3 4">
    <name type="scientific">Thauera mechernichensis</name>
    <dbReference type="NCBI Taxonomy" id="82788"/>
    <lineage>
        <taxon>Bacteria</taxon>
        <taxon>Pseudomonadati</taxon>
        <taxon>Pseudomonadota</taxon>
        <taxon>Betaproteobacteria</taxon>
        <taxon>Rhodocyclales</taxon>
        <taxon>Zoogloeaceae</taxon>
        <taxon>Thauera</taxon>
    </lineage>
</organism>
<proteinExistence type="predicted"/>
<evidence type="ECO:0000256" key="2">
    <source>
        <dbReference type="SAM" id="SignalP"/>
    </source>
</evidence>
<dbReference type="CDD" id="cd01846">
    <property type="entry name" value="fatty_acyltransferase_like"/>
    <property type="match status" value="1"/>
</dbReference>
<dbReference type="PANTHER" id="PTHR45648:SF22">
    <property type="entry name" value="GDSL LIPASE_ACYLHYDROLASE FAMILY PROTEIN (AFU_ORTHOLOGUE AFUA_4G14700)"/>
    <property type="match status" value="1"/>
</dbReference>
<dbReference type="InterPro" id="IPR008265">
    <property type="entry name" value="Lipase_GDSL_AS"/>
</dbReference>
<keyword evidence="1 3" id="KW-0378">Hydrolase</keyword>
<evidence type="ECO:0000313" key="4">
    <source>
        <dbReference type="Proteomes" id="UP001597158"/>
    </source>
</evidence>
<dbReference type="RefSeq" id="WP_002938716.1">
    <property type="nucleotide sequence ID" value="NZ_JARQZE010000005.1"/>
</dbReference>
<keyword evidence="4" id="KW-1185">Reference proteome</keyword>
<dbReference type="Pfam" id="PF00657">
    <property type="entry name" value="Lipase_GDSL"/>
    <property type="match status" value="1"/>
</dbReference>
<comment type="caution">
    <text evidence="3">The sequence shown here is derived from an EMBL/GenBank/DDBJ whole genome shotgun (WGS) entry which is preliminary data.</text>
</comment>
<dbReference type="InterPro" id="IPR036514">
    <property type="entry name" value="SGNH_hydro_sf"/>
</dbReference>
<feature type="signal peptide" evidence="2">
    <location>
        <begin position="1"/>
        <end position="18"/>
    </location>
</feature>
<dbReference type="InterPro" id="IPR051058">
    <property type="entry name" value="GDSL_Est/Lipase"/>
</dbReference>
<evidence type="ECO:0000256" key="1">
    <source>
        <dbReference type="ARBA" id="ARBA00022801"/>
    </source>
</evidence>
<dbReference type="Gene3D" id="3.40.50.1110">
    <property type="entry name" value="SGNH hydrolase"/>
    <property type="match status" value="1"/>
</dbReference>
<accession>A0ABW3WF72</accession>
<dbReference type="SUPFAM" id="SSF52266">
    <property type="entry name" value="SGNH hydrolase"/>
    <property type="match status" value="1"/>
</dbReference>
<dbReference type="PROSITE" id="PS01098">
    <property type="entry name" value="LIPASE_GDSL_SER"/>
    <property type="match status" value="1"/>
</dbReference>
<sequence length="332" mass="34145">MRAFLLSCLLLAGLPAQAAYNAMFVFGDSLSDGGNAYALSSAAGAPFAPWPPSPPYAERFTDGPTAAEHLAAQLGIALAPSTSGGSNFAVGGAMTGLGNFNYLTGSPFPLPPSLELTGAQAQVLQFMGSPAASFDPASSLFMLWAAPNDFFFTLATGGNLLAAAETAVTNLVSSIGLLASIGATDFLIPNMPNLASTPLGLGQTDEARQGLDLISTGFNNALASTLAHIRAGSIPGLPGGLRLMEFDTAAFLDEVIGDPGTYGFNNVSDGCIFSAVSNCDEYLFFDGVHPTSAAHRLLGERFHATVPEPAVPALLAIGLLSLLGVRRYTRHA</sequence>
<dbReference type="PANTHER" id="PTHR45648">
    <property type="entry name" value="GDSL LIPASE/ACYLHYDROLASE FAMILY PROTEIN (AFU_ORTHOLOGUE AFUA_4G14700)"/>
    <property type="match status" value="1"/>
</dbReference>
<name>A0ABW3WF72_9RHOO</name>
<evidence type="ECO:0000313" key="3">
    <source>
        <dbReference type="EMBL" id="MFD1263878.1"/>
    </source>
</evidence>
<feature type="chain" id="PRO_5045890226" evidence="2">
    <location>
        <begin position="19"/>
        <end position="332"/>
    </location>
</feature>
<dbReference type="EMBL" id="JBHTMC010000020">
    <property type="protein sequence ID" value="MFD1263878.1"/>
    <property type="molecule type" value="Genomic_DNA"/>
</dbReference>
<reference evidence="4" key="1">
    <citation type="journal article" date="2019" name="Int. J. Syst. Evol. Microbiol.">
        <title>The Global Catalogue of Microorganisms (GCM) 10K type strain sequencing project: providing services to taxonomists for standard genome sequencing and annotation.</title>
        <authorList>
            <consortium name="The Broad Institute Genomics Platform"/>
            <consortium name="The Broad Institute Genome Sequencing Center for Infectious Disease"/>
            <person name="Wu L."/>
            <person name="Ma J."/>
        </authorList>
    </citation>
    <scope>NUCLEOTIDE SEQUENCE [LARGE SCALE GENOMIC DNA]</scope>
    <source>
        <strain evidence="4">CCUG 48884</strain>
    </source>
</reference>
<gene>
    <name evidence="3" type="ORF">ACFQ4M_09795</name>
</gene>
<dbReference type="GO" id="GO:0016787">
    <property type="term" value="F:hydrolase activity"/>
    <property type="evidence" value="ECO:0007669"/>
    <property type="project" value="UniProtKB-KW"/>
</dbReference>
<keyword evidence="2" id="KW-0732">Signal</keyword>